<dbReference type="Proteomes" id="UP000827976">
    <property type="component" value="Chromosome 19"/>
</dbReference>
<evidence type="ECO:0000313" key="1">
    <source>
        <dbReference type="EMBL" id="KAH7654626.1"/>
    </source>
</evidence>
<keyword evidence="2" id="KW-1185">Reference proteome</keyword>
<name>A0ACB7U2X1_DIOAL</name>
<accession>A0ACB7U2X1</accession>
<comment type="caution">
    <text evidence="1">The sequence shown here is derived from an EMBL/GenBank/DDBJ whole genome shotgun (WGS) entry which is preliminary data.</text>
</comment>
<sequence length="1792" mass="199000">MITSKRAPPMELDLGSRLRASSSSSSGGGISENVGTDLHRTVDDILNDYDFSSSDLADAQRRTVDDILNDFDSFEEDPLPSRVPDPMVEPRDVLETPVTETLEEAPATSPFAWSRRPRDPLSLGLRTFSPARSLPPLFGGVRPSPKPGAALAAAAAASRSLLAPHAAAIKSRRFDMERTLSAPELAPHPEESNGSEGFDGSEFSEIAILHPHSSSDVEESSEAVISDGELPGKSGGLELVNELEIADEVEANEGAMVSDSLISTPIDEVDEVDVSIQLQDAVEDVQEQESEDLGSKRDDEDLFQSHDEQTDAVGEDIENRTEGDKIFEERFLFPSSEGEDKAKKKAEKKLRASMKPLEWAEELEKRQASYGQHCEEGAAAQQMRLEGIRRGPPAVGYLQMDLDNVITRLVSSQLFKRDHGSPQVVAVHMNFIAIGMSKGAIFVVPSKYSSHSPDIMDGKMLNLCSNGEKSQTPVTSMCFNQQGDLLLAGYGDGHLTLWDVQKAVVAKLVSGTHAAPVVHTLFLGQDLQVTRQFKAVTCDAKGLVLLHTFSVLPLWGFSIKSQAFPKMGTILSVRPIHIDDFSGLGFVSSQGNSAIPASGLGSMVGGVVGGVVGGETGWKLFNEGSSMPEEGVVIFVTHQNALVVRLSPTVEVYEKLSRPDGVREGSIPYTAWKCMTYSHDASLDPSDKASWLVVAWDRSVQVEKLVNSEMKKYSEWNLDSTAIGVAWLDDKMLVILTFRGQLCLFSKDGTEIHRTSFVIDGAGIDDIITYHTHFTNIFGNPEKAYHNSVAVRGASIYIIGPMHLIVSRLLPWKERIQVLQKAGDWIGALDMAMRLYDGHAHGVIDLPRKVDDIREVIMPYLVELLLSYVDEVFSYISMAFSSQIAKVGQAEDPNFTDSSVRSEIEEQYARVGGVAVEFCVHIKRTDILFDSIFSKFVAAQHGGTFLEILEPYILKDMLGSLPPEIMQALVEHYSVKGWLQRVEQCVLHMDISSLDFNQVVKLCREHGLYGALIYLFNQGLDDYRTPLEELLMVVQNGLGVDASAIGYRMLVYLKYCFLGLAFPPGHGTLPPHRCQSVAKELMQFLLENSKPSDSQVSGSFRSSCGIYPNLCHLLLLDTEAAVEVLRYAFMKDYSRGSDNCLSDLSVSNLEQKDNDSQSTENLHSMAQSAIDKLVYVLDLESDKIRSFSLAENVEVWPSVKDLGHLVQFIVFLVTCKGAAISRQVFKHILEHLTSADWLQWDSSHRPEASKREKQVLALLKVVHQTDWSMNVLELCAQAQFHQACGYIHTIRGHNIAALDSFMKDLNEPIVSFAFINNIFLKLKDVEVESFRSAVISRIAELVKLSRECAFFLIIDHFSLENHQMLLELRSHPYSLFLFLKSVIEVYLFGTLNFPVYEVDYVSSMAIEGVDSPNQLEAFMKRLSNFPKLLQNSPVHVTDDMAELYLELLCQYEPKSVLKFLETFDNYRLEHCLRLCQKYEVIDATAFLLERVGDVGSALGLLMTGLDEKFDLLVTVVQSMFSQISASSSAEMEVLNDLSKMDEVISVSGVLHASISLCQRNTQRLNPQESESLWFHLLDKFTEPLKRFSGGKEVHERWAVSKLPATSDTQQKDKSFSSWGFSKETNCPDILRKMFSQFVGEVIERMAGYIPLPAIMAKLLTDNGNQEFGDFKFTILKMLGTYGYERRILDTAKTLIEDDTYYTMNLLRKGASHAYAPQDSSCCVCGCSLTKGLSTSGVRVFNCGHSTHLHCEENEPSNKASLAGCPVCIPKKNPNARSKSVLVENRAVETWLI</sequence>
<reference evidence="2" key="1">
    <citation type="journal article" date="2022" name="Nat. Commun.">
        <title>Chromosome evolution and the genetic basis of agronomically important traits in greater yam.</title>
        <authorList>
            <person name="Bredeson J.V."/>
            <person name="Lyons J.B."/>
            <person name="Oniyinde I.O."/>
            <person name="Okereke N.R."/>
            <person name="Kolade O."/>
            <person name="Nnabue I."/>
            <person name="Nwadili C.O."/>
            <person name="Hribova E."/>
            <person name="Parker M."/>
            <person name="Nwogha J."/>
            <person name="Shu S."/>
            <person name="Carlson J."/>
            <person name="Kariba R."/>
            <person name="Muthemba S."/>
            <person name="Knop K."/>
            <person name="Barton G.J."/>
            <person name="Sherwood A.V."/>
            <person name="Lopez-Montes A."/>
            <person name="Asiedu R."/>
            <person name="Jamnadass R."/>
            <person name="Muchugi A."/>
            <person name="Goodstein D."/>
            <person name="Egesi C.N."/>
            <person name="Featherston J."/>
            <person name="Asfaw A."/>
            <person name="Simpson G.G."/>
            <person name="Dolezel J."/>
            <person name="Hendre P.S."/>
            <person name="Van Deynze A."/>
            <person name="Kumar P.L."/>
            <person name="Obidiegwu J.E."/>
            <person name="Bhattacharjee R."/>
            <person name="Rokhsar D.S."/>
        </authorList>
    </citation>
    <scope>NUCLEOTIDE SEQUENCE [LARGE SCALE GENOMIC DNA]</scope>
    <source>
        <strain evidence="2">cv. TDa95/00328</strain>
    </source>
</reference>
<gene>
    <name evidence="1" type="ORF">IHE45_19G154300</name>
</gene>
<protein>
    <submittedName>
        <fullName evidence="1">Vacuolar assembly/sorting protein VPS8 protein</fullName>
    </submittedName>
</protein>
<proteinExistence type="predicted"/>
<dbReference type="EMBL" id="CM037029">
    <property type="protein sequence ID" value="KAH7654626.1"/>
    <property type="molecule type" value="Genomic_DNA"/>
</dbReference>
<organism evidence="1 2">
    <name type="scientific">Dioscorea alata</name>
    <name type="common">Purple yam</name>
    <dbReference type="NCBI Taxonomy" id="55571"/>
    <lineage>
        <taxon>Eukaryota</taxon>
        <taxon>Viridiplantae</taxon>
        <taxon>Streptophyta</taxon>
        <taxon>Embryophyta</taxon>
        <taxon>Tracheophyta</taxon>
        <taxon>Spermatophyta</taxon>
        <taxon>Magnoliopsida</taxon>
        <taxon>Liliopsida</taxon>
        <taxon>Dioscoreales</taxon>
        <taxon>Dioscoreaceae</taxon>
        <taxon>Dioscorea</taxon>
    </lineage>
</organism>
<evidence type="ECO:0000313" key="2">
    <source>
        <dbReference type="Proteomes" id="UP000827976"/>
    </source>
</evidence>